<feature type="region of interest" description="Disordered" evidence="1">
    <location>
        <begin position="1"/>
        <end position="20"/>
    </location>
</feature>
<dbReference type="AlphaFoldDB" id="A0A2I1G4Y7"/>
<dbReference type="Proteomes" id="UP000234323">
    <property type="component" value="Unassembled WGS sequence"/>
</dbReference>
<evidence type="ECO:0000313" key="3">
    <source>
        <dbReference type="Proteomes" id="UP000234323"/>
    </source>
</evidence>
<comment type="caution">
    <text evidence="2">The sequence shown here is derived from an EMBL/GenBank/DDBJ whole genome shotgun (WGS) entry which is preliminary data.</text>
</comment>
<accession>A0A2I1G4Y7</accession>
<name>A0A2I1G4Y7_9GLOM</name>
<gene>
    <name evidence="2" type="ORF">RhiirA4_455339</name>
</gene>
<evidence type="ECO:0000256" key="1">
    <source>
        <dbReference type="SAM" id="MobiDB-lite"/>
    </source>
</evidence>
<organism evidence="2 3">
    <name type="scientific">Rhizophagus irregularis</name>
    <dbReference type="NCBI Taxonomy" id="588596"/>
    <lineage>
        <taxon>Eukaryota</taxon>
        <taxon>Fungi</taxon>
        <taxon>Fungi incertae sedis</taxon>
        <taxon>Mucoromycota</taxon>
        <taxon>Glomeromycotina</taxon>
        <taxon>Glomeromycetes</taxon>
        <taxon>Glomerales</taxon>
        <taxon>Glomeraceae</taxon>
        <taxon>Rhizophagus</taxon>
    </lineage>
</organism>
<evidence type="ECO:0000313" key="2">
    <source>
        <dbReference type="EMBL" id="PKY41694.1"/>
    </source>
</evidence>
<proteinExistence type="predicted"/>
<keyword evidence="3" id="KW-1185">Reference proteome</keyword>
<protein>
    <submittedName>
        <fullName evidence="2">Uncharacterized protein</fullName>
    </submittedName>
</protein>
<dbReference type="EMBL" id="LLXI01000162">
    <property type="protein sequence ID" value="PKY41694.1"/>
    <property type="molecule type" value="Genomic_DNA"/>
</dbReference>
<reference evidence="2 3" key="1">
    <citation type="submission" date="2015-10" db="EMBL/GenBank/DDBJ databases">
        <title>Genome analyses suggest a sexual origin of heterokaryosis in a supposedly ancient asexual fungus.</title>
        <authorList>
            <person name="Ropars J."/>
            <person name="Sedzielewska K."/>
            <person name="Noel J."/>
            <person name="Charron P."/>
            <person name="Farinelli L."/>
            <person name="Marton T."/>
            <person name="Kruger M."/>
            <person name="Pelin A."/>
            <person name="Brachmann A."/>
            <person name="Corradi N."/>
        </authorList>
    </citation>
    <scope>NUCLEOTIDE SEQUENCE [LARGE SCALE GENOMIC DNA]</scope>
    <source>
        <strain evidence="2 3">A4</strain>
    </source>
</reference>
<sequence length="58" mass="6796">MSRQLFSSVHTTTSRYEPNKDINQVNRYQLQDKENHKNTIAGSMLQYEQLIVIGRVLT</sequence>